<evidence type="ECO:0000256" key="1">
    <source>
        <dbReference type="ARBA" id="ARBA00004651"/>
    </source>
</evidence>
<feature type="transmembrane region" description="Helical" evidence="7">
    <location>
        <begin position="80"/>
        <end position="106"/>
    </location>
</feature>
<evidence type="ECO:0000313" key="9">
    <source>
        <dbReference type="Proteomes" id="UP001152651"/>
    </source>
</evidence>
<dbReference type="EMBL" id="CALSBS010000005">
    <property type="protein sequence ID" value="CAH6636744.1"/>
    <property type="molecule type" value="Genomic_DNA"/>
</dbReference>
<organism evidence="8 9">
    <name type="scientific">Pseudocitrobacter vendiensis</name>
    <dbReference type="NCBI Taxonomy" id="2488306"/>
    <lineage>
        <taxon>Bacteria</taxon>
        <taxon>Pseudomonadati</taxon>
        <taxon>Pseudomonadota</taxon>
        <taxon>Gammaproteobacteria</taxon>
        <taxon>Enterobacterales</taxon>
        <taxon>Enterobacteriaceae</taxon>
        <taxon>Pseudocitrobacter</taxon>
    </lineage>
</organism>
<evidence type="ECO:0000256" key="3">
    <source>
        <dbReference type="ARBA" id="ARBA00022692"/>
    </source>
</evidence>
<feature type="transmembrane region" description="Helical" evidence="7">
    <location>
        <begin position="9"/>
        <end position="33"/>
    </location>
</feature>
<name>A0ABN8T8I8_9ENTR</name>
<keyword evidence="9" id="KW-1185">Reference proteome</keyword>
<evidence type="ECO:0000256" key="7">
    <source>
        <dbReference type="SAM" id="Phobius"/>
    </source>
</evidence>
<evidence type="ECO:0000256" key="5">
    <source>
        <dbReference type="ARBA" id="ARBA00023136"/>
    </source>
</evidence>
<keyword evidence="2" id="KW-1003">Cell membrane</keyword>
<evidence type="ECO:0000256" key="4">
    <source>
        <dbReference type="ARBA" id="ARBA00022989"/>
    </source>
</evidence>
<comment type="subcellular location">
    <subcellularLocation>
        <location evidence="1">Cell membrane</location>
        <topology evidence="1">Multi-pass membrane protein</topology>
    </subcellularLocation>
</comment>
<feature type="transmembrane region" description="Helical" evidence="7">
    <location>
        <begin position="112"/>
        <end position="133"/>
    </location>
</feature>
<evidence type="ECO:0000313" key="8">
    <source>
        <dbReference type="EMBL" id="CAH6636744.1"/>
    </source>
</evidence>
<feature type="transmembrane region" description="Helical" evidence="7">
    <location>
        <begin position="277"/>
        <end position="299"/>
    </location>
</feature>
<keyword evidence="4 7" id="KW-1133">Transmembrane helix</keyword>
<dbReference type="InterPro" id="IPR050833">
    <property type="entry name" value="Poly_Biosynth_Transport"/>
</dbReference>
<feature type="transmembrane region" description="Helical" evidence="7">
    <location>
        <begin position="319"/>
        <end position="341"/>
    </location>
</feature>
<sequence>MNGKLKKNVLYLTALQFFNYAAPLILVPYLIFLLGTEKYGLIAVILGITQFCYVITEFGFAQSSTAKIAENVNDKENVALINGAVIIIKIILSLICAIMSALFILYQGYGGGILLLGVMLIILSQALQPIWFFNGIEDMGKITAFTLLSKSLYFILSVIGLLFLKDINIVIYSMAISTTVGTALSYILLYRTGYNILLPGITILVEEFRFARQFFWARGAVSLYTSLCTIIVGAAGGIQSAALFSVCEQIYKAGKALTAPLCQALYPYLIRTKDWKVFFKFFTITSLVMFLGCIFVMLISKFILNTIFHVDARESVTTLKILSITVFISFLGVYFGHLALVPLNKIKVANNSVLVGAFFFVIVNLVLYQFNLISPISMAGVIFLTELIITLIRVIAFYIAYQAEKNKCQM</sequence>
<reference evidence="8" key="1">
    <citation type="submission" date="2022-05" db="EMBL/GenBank/DDBJ databases">
        <authorList>
            <person name="Blom J."/>
        </authorList>
    </citation>
    <scope>NUCLEOTIDE SEQUENCE</scope>
    <source>
        <strain evidence="8">Type strain: CPO20170097</strain>
    </source>
</reference>
<feature type="transmembrane region" description="Helical" evidence="7">
    <location>
        <begin position="169"/>
        <end position="189"/>
    </location>
</feature>
<dbReference type="Proteomes" id="UP001152651">
    <property type="component" value="Unassembled WGS sequence"/>
</dbReference>
<feature type="transmembrane region" description="Helical" evidence="7">
    <location>
        <begin position="39"/>
        <end position="60"/>
    </location>
</feature>
<dbReference type="InterPro" id="IPR002797">
    <property type="entry name" value="Polysacc_synth"/>
</dbReference>
<accession>A0ABN8T8I8</accession>
<keyword evidence="3 7" id="KW-0812">Transmembrane</keyword>
<keyword evidence="5 7" id="KW-0472">Membrane</keyword>
<dbReference type="Pfam" id="PF01943">
    <property type="entry name" value="Polysacc_synt"/>
    <property type="match status" value="1"/>
</dbReference>
<feature type="transmembrane region" description="Helical" evidence="7">
    <location>
        <begin position="376"/>
        <end position="401"/>
    </location>
</feature>
<protein>
    <recommendedName>
        <fullName evidence="6">Putative O-antigen transporter</fullName>
    </recommendedName>
</protein>
<gene>
    <name evidence="8" type="ORF">FBBNIHIM_07940</name>
</gene>
<comment type="caution">
    <text evidence="8">The sequence shown here is derived from an EMBL/GenBank/DDBJ whole genome shotgun (WGS) entry which is preliminary data.</text>
</comment>
<proteinExistence type="predicted"/>
<feature type="transmembrane region" description="Helical" evidence="7">
    <location>
        <begin position="353"/>
        <end position="370"/>
    </location>
</feature>
<evidence type="ECO:0000256" key="6">
    <source>
        <dbReference type="ARBA" id="ARBA00049738"/>
    </source>
</evidence>
<feature type="transmembrane region" description="Helical" evidence="7">
    <location>
        <begin position="145"/>
        <end position="163"/>
    </location>
</feature>
<dbReference type="PANTHER" id="PTHR30250:SF11">
    <property type="entry name" value="O-ANTIGEN TRANSPORTER-RELATED"/>
    <property type="match status" value="1"/>
</dbReference>
<dbReference type="RefSeq" id="WP_253897504.1">
    <property type="nucleotide sequence ID" value="NZ_CALSBS010000005.1"/>
</dbReference>
<evidence type="ECO:0000256" key="2">
    <source>
        <dbReference type="ARBA" id="ARBA00022475"/>
    </source>
</evidence>
<dbReference type="PANTHER" id="PTHR30250">
    <property type="entry name" value="PST FAMILY PREDICTED COLANIC ACID TRANSPORTER"/>
    <property type="match status" value="1"/>
</dbReference>